<organism evidence="1">
    <name type="scientific">marine sediment metagenome</name>
    <dbReference type="NCBI Taxonomy" id="412755"/>
    <lineage>
        <taxon>unclassified sequences</taxon>
        <taxon>metagenomes</taxon>
        <taxon>ecological metagenomes</taxon>
    </lineage>
</organism>
<proteinExistence type="predicted"/>
<protein>
    <submittedName>
        <fullName evidence="1">Uncharacterized protein</fullName>
    </submittedName>
</protein>
<dbReference type="AlphaFoldDB" id="A0A0F9Q7G8"/>
<comment type="caution">
    <text evidence="1">The sequence shown here is derived from an EMBL/GenBank/DDBJ whole genome shotgun (WGS) entry which is preliminary data.</text>
</comment>
<evidence type="ECO:0000313" key="1">
    <source>
        <dbReference type="EMBL" id="KKN09196.1"/>
    </source>
</evidence>
<name>A0A0F9Q7G8_9ZZZZ</name>
<reference evidence="1" key="1">
    <citation type="journal article" date="2015" name="Nature">
        <title>Complex archaea that bridge the gap between prokaryotes and eukaryotes.</title>
        <authorList>
            <person name="Spang A."/>
            <person name="Saw J.H."/>
            <person name="Jorgensen S.L."/>
            <person name="Zaremba-Niedzwiedzka K."/>
            <person name="Martijn J."/>
            <person name="Lind A.E."/>
            <person name="van Eijk R."/>
            <person name="Schleper C."/>
            <person name="Guy L."/>
            <person name="Ettema T.J."/>
        </authorList>
    </citation>
    <scope>NUCLEOTIDE SEQUENCE</scope>
</reference>
<gene>
    <name evidence="1" type="ORF">LCGC14_1048910</name>
</gene>
<sequence>MGVAKTAKVYIQGVEFLTVVKVSREGKFTMALPEFVAEVIGQDVVEAQTLLEVEQRFHAAVAASAKANTVVKKVILYEVGLQALVQDAEGKVLVDQKMSFIEGIGLSVWAEVVEERETTLPGGEKKYHYDRVGSSLRFPRPRYDTTSGRHEKQMDWTPEREAFFAHIGASMEQLILKLFEVCGTPQSLLDFIDAGHQLTAGGQDA</sequence>
<dbReference type="EMBL" id="LAZR01004374">
    <property type="protein sequence ID" value="KKN09196.1"/>
    <property type="molecule type" value="Genomic_DNA"/>
</dbReference>
<accession>A0A0F9Q7G8</accession>